<feature type="compositionally biased region" description="Polar residues" evidence="2">
    <location>
        <begin position="37"/>
        <end position="59"/>
    </location>
</feature>
<feature type="non-terminal residue" evidence="4">
    <location>
        <position position="1"/>
    </location>
</feature>
<evidence type="ECO:0000256" key="2">
    <source>
        <dbReference type="SAM" id="MobiDB-lite"/>
    </source>
</evidence>
<evidence type="ECO:0000313" key="4">
    <source>
        <dbReference type="EMBL" id="KAG5986549.1"/>
    </source>
</evidence>
<dbReference type="GO" id="GO:0005634">
    <property type="term" value="C:nucleus"/>
    <property type="evidence" value="ECO:0007669"/>
    <property type="project" value="TreeGrafter"/>
</dbReference>
<keyword evidence="5" id="KW-1185">Reference proteome</keyword>
<evidence type="ECO:0000313" key="5">
    <source>
        <dbReference type="Proteomes" id="UP000748025"/>
    </source>
</evidence>
<dbReference type="GO" id="GO:0140664">
    <property type="term" value="F:ATP-dependent DNA damage sensor activity"/>
    <property type="evidence" value="ECO:0007669"/>
    <property type="project" value="InterPro"/>
</dbReference>
<dbReference type="GO" id="GO:0007131">
    <property type="term" value="P:reciprocal meiotic recombination"/>
    <property type="evidence" value="ECO:0007669"/>
    <property type="project" value="TreeGrafter"/>
</dbReference>
<dbReference type="SUPFAM" id="SSF48334">
    <property type="entry name" value="DNA repair protein MutS, domain III"/>
    <property type="match status" value="1"/>
</dbReference>
<gene>
    <name evidence="4" type="ORF">E4U43_005461</name>
</gene>
<dbReference type="AlphaFoldDB" id="A0A9P7N3F0"/>
<comment type="caution">
    <text evidence="4">The sequence shown here is derived from an EMBL/GenBank/DDBJ whole genome shotgun (WGS) entry which is preliminary data.</text>
</comment>
<dbReference type="EMBL" id="SRPW01003593">
    <property type="protein sequence ID" value="KAG5986549.1"/>
    <property type="molecule type" value="Genomic_DNA"/>
</dbReference>
<dbReference type="Proteomes" id="UP000748025">
    <property type="component" value="Unassembled WGS sequence"/>
</dbReference>
<feature type="compositionally biased region" description="Polar residues" evidence="2">
    <location>
        <begin position="65"/>
        <end position="94"/>
    </location>
</feature>
<name>A0A9P7N3F0_9HYPO</name>
<feature type="compositionally biased region" description="Polar residues" evidence="2">
    <location>
        <begin position="1"/>
        <end position="25"/>
    </location>
</feature>
<feature type="domain" description="DNA mismatch repair protein MutS core" evidence="3">
    <location>
        <begin position="276"/>
        <end position="342"/>
    </location>
</feature>
<dbReference type="PANTHER" id="PTHR11361:SF21">
    <property type="entry name" value="MUTS PROTEIN HOMOLOG 4"/>
    <property type="match status" value="1"/>
</dbReference>
<dbReference type="Gene3D" id="1.10.1420.10">
    <property type="match status" value="1"/>
</dbReference>
<reference evidence="4" key="1">
    <citation type="journal article" date="2020" name="bioRxiv">
        <title>Whole genome comparisons of ergot fungi reveals the divergence and evolution of species within the genus Claviceps are the result of varying mechanisms driving genome evolution and host range expansion.</title>
        <authorList>
            <person name="Wyka S.A."/>
            <person name="Mondo S.J."/>
            <person name="Liu M."/>
            <person name="Dettman J."/>
            <person name="Nalam V."/>
            <person name="Broders K.D."/>
        </authorList>
    </citation>
    <scope>NUCLEOTIDE SEQUENCE</scope>
    <source>
        <strain evidence="4">CCC 602</strain>
    </source>
</reference>
<dbReference type="PANTHER" id="PTHR11361">
    <property type="entry name" value="DNA MISMATCH REPAIR PROTEIN MUTS FAMILY MEMBER"/>
    <property type="match status" value="1"/>
</dbReference>
<dbReference type="InterPro" id="IPR036678">
    <property type="entry name" value="MutS_con_dom_sf"/>
</dbReference>
<protein>
    <recommendedName>
        <fullName evidence="3">DNA mismatch repair protein MutS core domain-containing protein</fullName>
    </recommendedName>
</protein>
<evidence type="ECO:0000259" key="3">
    <source>
        <dbReference type="Pfam" id="PF05192"/>
    </source>
</evidence>
<dbReference type="GO" id="GO:0006298">
    <property type="term" value="P:mismatch repair"/>
    <property type="evidence" value="ECO:0007669"/>
    <property type="project" value="InterPro"/>
</dbReference>
<dbReference type="InterPro" id="IPR007696">
    <property type="entry name" value="DNA_mismatch_repair_MutS_core"/>
</dbReference>
<sequence>MKRSSGSAFETASAYFQGSPQNQAQGGEPPAGHFQQAHPQQWNASSGRSTARTVRSVASTGPRASRSNTRGPVSRPSTSASGRKSRPGTLSTILGTNNDDQTIICALGEARGVIPVVGVALVNISLGEAILSQICDNQSYVKTIHKLQMANPSRIVFMSTACPPVKDNVLFTLVNELIPDARIQLLDRPAWSETDGLEYINNLAFESDIDPIKVAVVGKYYSVSSFAAANSYYHADFVCYAMKYIEHTFAVTFAPHSLRIRYRPSEDTMMIDISVIQSLEIVQNIRNAKSKDCLFGVLNQTLTSMGSRMLRSNILQPPTKYDTFIAPRYDAVEELTTGEETFHSVRA</sequence>
<evidence type="ECO:0000256" key="1">
    <source>
        <dbReference type="ARBA" id="ARBA00006271"/>
    </source>
</evidence>
<dbReference type="InterPro" id="IPR036187">
    <property type="entry name" value="DNA_mismatch_repair_MutS_sf"/>
</dbReference>
<dbReference type="Pfam" id="PF05192">
    <property type="entry name" value="MutS_III"/>
    <property type="match status" value="1"/>
</dbReference>
<comment type="similarity">
    <text evidence="1">Belongs to the DNA mismatch repair MutS family.</text>
</comment>
<dbReference type="GO" id="GO:0005524">
    <property type="term" value="F:ATP binding"/>
    <property type="evidence" value="ECO:0007669"/>
    <property type="project" value="InterPro"/>
</dbReference>
<accession>A0A9P7N3F0</accession>
<organism evidence="4 5">
    <name type="scientific">Claviceps pusilla</name>
    <dbReference type="NCBI Taxonomy" id="123648"/>
    <lineage>
        <taxon>Eukaryota</taxon>
        <taxon>Fungi</taxon>
        <taxon>Dikarya</taxon>
        <taxon>Ascomycota</taxon>
        <taxon>Pezizomycotina</taxon>
        <taxon>Sordariomycetes</taxon>
        <taxon>Hypocreomycetidae</taxon>
        <taxon>Hypocreales</taxon>
        <taxon>Clavicipitaceae</taxon>
        <taxon>Claviceps</taxon>
    </lineage>
</organism>
<dbReference type="SUPFAM" id="SSF53150">
    <property type="entry name" value="DNA repair protein MutS, domain II"/>
    <property type="match status" value="1"/>
</dbReference>
<proteinExistence type="inferred from homology"/>
<feature type="region of interest" description="Disordered" evidence="2">
    <location>
        <begin position="1"/>
        <end position="94"/>
    </location>
</feature>
<dbReference type="InterPro" id="IPR045076">
    <property type="entry name" value="MutS"/>
</dbReference>
<dbReference type="OrthoDB" id="4958872at2759"/>
<dbReference type="GO" id="GO:0030983">
    <property type="term" value="F:mismatched DNA binding"/>
    <property type="evidence" value="ECO:0007669"/>
    <property type="project" value="InterPro"/>
</dbReference>